<dbReference type="Proteomes" id="UP000034364">
    <property type="component" value="Unassembled WGS sequence"/>
</dbReference>
<accession>A0A0G1S3D5</accession>
<dbReference type="EMBL" id="LCNV01000015">
    <property type="protein sequence ID" value="KKU63897.1"/>
    <property type="molecule type" value="Genomic_DNA"/>
</dbReference>
<evidence type="ECO:0000313" key="1">
    <source>
        <dbReference type="EMBL" id="KKU63897.1"/>
    </source>
</evidence>
<evidence type="ECO:0000313" key="2">
    <source>
        <dbReference type="Proteomes" id="UP000034364"/>
    </source>
</evidence>
<proteinExistence type="predicted"/>
<name>A0A0G1S3D5_9BACT</name>
<reference evidence="1 2" key="1">
    <citation type="journal article" date="2015" name="Nature">
        <title>rRNA introns, odd ribosomes, and small enigmatic genomes across a large radiation of phyla.</title>
        <authorList>
            <person name="Brown C.T."/>
            <person name="Hug L.A."/>
            <person name="Thomas B.C."/>
            <person name="Sharon I."/>
            <person name="Castelle C.J."/>
            <person name="Singh A."/>
            <person name="Wilkins M.J."/>
            <person name="Williams K.H."/>
            <person name="Banfield J.F."/>
        </authorList>
    </citation>
    <scope>NUCLEOTIDE SEQUENCE [LARGE SCALE GENOMIC DNA]</scope>
</reference>
<dbReference type="AlphaFoldDB" id="A0A0G1S3D5"/>
<organism evidence="1 2">
    <name type="scientific">Candidatus Amesbacteria bacterium GW2011_GWA1_47_16</name>
    <dbReference type="NCBI Taxonomy" id="1618353"/>
    <lineage>
        <taxon>Bacteria</taxon>
        <taxon>Candidatus Amesiibacteriota</taxon>
    </lineage>
</organism>
<sequence>MKKSNLGKELVLLLATTLLTMASWVGFEIYRAYTNTDLPPGVEQHLESFDPILKTEVLSTLEQMTP</sequence>
<protein>
    <submittedName>
        <fullName evidence="1">Uncharacterized protein</fullName>
    </submittedName>
</protein>
<comment type="caution">
    <text evidence="1">The sequence shown here is derived from an EMBL/GenBank/DDBJ whole genome shotgun (WGS) entry which is preliminary data.</text>
</comment>
<gene>
    <name evidence="1" type="ORF">UX87_C0015G0002</name>
</gene>